<evidence type="ECO:0000313" key="3">
    <source>
        <dbReference type="Proteomes" id="UP000249163"/>
    </source>
</evidence>
<evidence type="ECO:0000313" key="2">
    <source>
        <dbReference type="EMBL" id="AWV32839.1"/>
    </source>
</evidence>
<dbReference type="EMBL" id="CP021965">
    <property type="protein sequence ID" value="AWV32839.1"/>
    <property type="molecule type" value="Genomic_DNA"/>
</dbReference>
<dbReference type="InterPro" id="IPR004360">
    <property type="entry name" value="Glyas_Fos-R_dOase_dom"/>
</dbReference>
<accession>A0AAD0KHY6</accession>
<gene>
    <name evidence="2" type="ORF">CD191_09525</name>
</gene>
<dbReference type="PROSITE" id="PS51819">
    <property type="entry name" value="VOC"/>
    <property type="match status" value="1"/>
</dbReference>
<reference evidence="2 3" key="1">
    <citation type="submission" date="2017-06" db="EMBL/GenBank/DDBJ databases">
        <title>Complete genome sequence of Paenibacillus odorifer CBA7130.</title>
        <authorList>
            <person name="Nam Y.-D."/>
            <person name="Kang J."/>
            <person name="Chung W.-H."/>
        </authorList>
    </citation>
    <scope>NUCLEOTIDE SEQUENCE [LARGE SCALE GENOMIC DNA]</scope>
    <source>
        <strain evidence="2 3">CBA7130</strain>
    </source>
</reference>
<organism evidence="2 3">
    <name type="scientific">Paenibacillus odorifer</name>
    <dbReference type="NCBI Taxonomy" id="189426"/>
    <lineage>
        <taxon>Bacteria</taxon>
        <taxon>Bacillati</taxon>
        <taxon>Bacillota</taxon>
        <taxon>Bacilli</taxon>
        <taxon>Bacillales</taxon>
        <taxon>Paenibacillaceae</taxon>
        <taxon>Paenibacillus</taxon>
    </lineage>
</organism>
<feature type="domain" description="VOC" evidence="1">
    <location>
        <begin position="8"/>
        <end position="129"/>
    </location>
</feature>
<dbReference type="RefSeq" id="WP_111503297.1">
    <property type="nucleotide sequence ID" value="NZ_CP021965.1"/>
</dbReference>
<evidence type="ECO:0000259" key="1">
    <source>
        <dbReference type="PROSITE" id="PS51819"/>
    </source>
</evidence>
<dbReference type="Proteomes" id="UP000249163">
    <property type="component" value="Chromosome"/>
</dbReference>
<dbReference type="InterPro" id="IPR029068">
    <property type="entry name" value="Glyas_Bleomycin-R_OHBP_Dase"/>
</dbReference>
<sequence>MTSLVDKKLLQSHSIFPTLNIEQTAAFYSQYLGFKAVPYLDTQEPHLCLYRDDTEIILTQSHGQKVIPNRELYGYGYDAYFITKQQEELEKEFEAGGVHIVRSLSNTDYNNKEFVIEDVDGRWIAFGIKK</sequence>
<dbReference type="InterPro" id="IPR037523">
    <property type="entry name" value="VOC_core"/>
</dbReference>
<protein>
    <submittedName>
        <fullName evidence="2">Glyoxalase</fullName>
    </submittedName>
</protein>
<dbReference type="Gene3D" id="3.10.180.10">
    <property type="entry name" value="2,3-Dihydroxybiphenyl 1,2-Dioxygenase, domain 1"/>
    <property type="match status" value="1"/>
</dbReference>
<name>A0AAD0KHY6_9BACL</name>
<proteinExistence type="predicted"/>
<dbReference type="AlphaFoldDB" id="A0AAD0KHY6"/>
<dbReference type="Pfam" id="PF00903">
    <property type="entry name" value="Glyoxalase"/>
    <property type="match status" value="1"/>
</dbReference>
<dbReference type="SUPFAM" id="SSF54593">
    <property type="entry name" value="Glyoxalase/Bleomycin resistance protein/Dihydroxybiphenyl dioxygenase"/>
    <property type="match status" value="1"/>
</dbReference>